<organism evidence="5 6">
    <name type="scientific">Helicostylum pulchrum</name>
    <dbReference type="NCBI Taxonomy" id="562976"/>
    <lineage>
        <taxon>Eukaryota</taxon>
        <taxon>Fungi</taxon>
        <taxon>Fungi incertae sedis</taxon>
        <taxon>Mucoromycota</taxon>
        <taxon>Mucoromycotina</taxon>
        <taxon>Mucoromycetes</taxon>
        <taxon>Mucorales</taxon>
        <taxon>Mucorineae</taxon>
        <taxon>Mucoraceae</taxon>
        <taxon>Helicostylum</taxon>
    </lineage>
</organism>
<name>A0ABP9Y220_9FUNG</name>
<protein>
    <submittedName>
        <fullName evidence="5">Uncharacterized protein</fullName>
    </submittedName>
</protein>
<gene>
    <name evidence="5" type="ORF">HPULCUR_006478</name>
</gene>
<feature type="region of interest" description="Disordered" evidence="4">
    <location>
        <begin position="271"/>
        <end position="291"/>
    </location>
</feature>
<evidence type="ECO:0000256" key="1">
    <source>
        <dbReference type="ARBA" id="ARBA00004123"/>
    </source>
</evidence>
<dbReference type="EMBL" id="BAABUJ010000017">
    <property type="protein sequence ID" value="GAA5801036.1"/>
    <property type="molecule type" value="Genomic_DNA"/>
</dbReference>
<dbReference type="Pfam" id="PF01876">
    <property type="entry name" value="RNase_P_p30"/>
    <property type="match status" value="1"/>
</dbReference>
<comment type="subcellular location">
    <subcellularLocation>
        <location evidence="1">Nucleus</location>
    </subcellularLocation>
</comment>
<dbReference type="Gene3D" id="3.20.20.140">
    <property type="entry name" value="Metal-dependent hydrolases"/>
    <property type="match status" value="1"/>
</dbReference>
<dbReference type="InterPro" id="IPR016195">
    <property type="entry name" value="Pol/histidinol_Pase-like"/>
</dbReference>
<evidence type="ECO:0000313" key="5">
    <source>
        <dbReference type="EMBL" id="GAA5801036.1"/>
    </source>
</evidence>
<dbReference type="Proteomes" id="UP001476247">
    <property type="component" value="Unassembled WGS sequence"/>
</dbReference>
<evidence type="ECO:0000256" key="2">
    <source>
        <dbReference type="ARBA" id="ARBA00007331"/>
    </source>
</evidence>
<evidence type="ECO:0000256" key="3">
    <source>
        <dbReference type="ARBA" id="ARBA00022694"/>
    </source>
</evidence>
<dbReference type="SUPFAM" id="SSF89550">
    <property type="entry name" value="PHP domain-like"/>
    <property type="match status" value="1"/>
</dbReference>
<keyword evidence="6" id="KW-1185">Reference proteome</keyword>
<dbReference type="PANTHER" id="PTHR13031:SF0">
    <property type="entry name" value="RIBONUCLEASE P PROTEIN SUBUNIT P30"/>
    <property type="match status" value="1"/>
</dbReference>
<proteinExistence type="inferred from homology"/>
<dbReference type="PANTHER" id="PTHR13031">
    <property type="entry name" value="RIBONUCLEASE P SUBUNIT P30"/>
    <property type="match status" value="1"/>
</dbReference>
<dbReference type="InterPro" id="IPR002738">
    <property type="entry name" value="RNase_P_p30"/>
</dbReference>
<evidence type="ECO:0000256" key="4">
    <source>
        <dbReference type="SAM" id="MobiDB-lite"/>
    </source>
</evidence>
<keyword evidence="3" id="KW-0819">tRNA processing</keyword>
<accession>A0ABP9Y220</accession>
<sequence length="291" mass="33278">MFYDFNIPYPNTCDATELERIEKILSRIQSFDSHSIIALNLSVEDKLVNVKPIPPIKPDNFKNMRQLTRATLLIEDPKRNYQLAASSSYPNIDILAVRPTTIDVCKHACQTLEVDMISLDLAKTKVSPGFVSAQVAVNRGVFFEICYSQSFRDPARKFAFFNAVKRLVEVTRGHNLIFSSEAIRALEIRRPSDIRMLGSMFGMTQDQMEESLSVNYPRLLKKAGKFENHPQQQQKKIELLTIFIFFAETRRMTYNAVIGIDIEPMVESQLKRKELESSSSSSNKRAKKVKS</sequence>
<comment type="caution">
    <text evidence="5">The sequence shown here is derived from an EMBL/GenBank/DDBJ whole genome shotgun (WGS) entry which is preliminary data.</text>
</comment>
<comment type="similarity">
    <text evidence="2">Belongs to the eukaryotic/archaeal RNase P protein component 3 family.</text>
</comment>
<reference evidence="5 6" key="1">
    <citation type="submission" date="2024-04" db="EMBL/GenBank/DDBJ databases">
        <title>genome sequences of Mucor flavus KT1a and Helicostylum pulchrum KT1b strains isolation_sourced from the surface of a dry-aged beef.</title>
        <authorList>
            <person name="Toyotome T."/>
            <person name="Hosono M."/>
            <person name="Torimaru M."/>
            <person name="Fukuda K."/>
            <person name="Mikami N."/>
        </authorList>
    </citation>
    <scope>NUCLEOTIDE SEQUENCE [LARGE SCALE GENOMIC DNA]</scope>
    <source>
        <strain evidence="5 6">KT1b</strain>
    </source>
</reference>
<evidence type="ECO:0000313" key="6">
    <source>
        <dbReference type="Proteomes" id="UP001476247"/>
    </source>
</evidence>